<reference evidence="2 3" key="1">
    <citation type="journal article" date="2019" name="ACS Chem. Biol.">
        <title>Identification and Mobilization of a Cryptic Antibiotic Biosynthesis Gene Locus from a Human-Pathogenic Nocardia Isolate.</title>
        <authorList>
            <person name="Herisse M."/>
            <person name="Ishida K."/>
            <person name="Porter J.L."/>
            <person name="Howden B."/>
            <person name="Hertweck C."/>
            <person name="Stinear T.P."/>
            <person name="Pidot S.J."/>
        </authorList>
    </citation>
    <scope>NUCLEOTIDE SEQUENCE [LARGE SCALE GENOMIC DNA]</scope>
    <source>
        <strain evidence="2 3">AUSMDU00012717</strain>
    </source>
</reference>
<keyword evidence="3" id="KW-1185">Reference proteome</keyword>
<evidence type="ECO:0008006" key="4">
    <source>
        <dbReference type="Google" id="ProtNLM"/>
    </source>
</evidence>
<accession>A0A6G9YIY6</accession>
<feature type="transmembrane region" description="Helical" evidence="1">
    <location>
        <begin position="199"/>
        <end position="220"/>
    </location>
</feature>
<proteinExistence type="predicted"/>
<feature type="transmembrane region" description="Helical" evidence="1">
    <location>
        <begin position="227"/>
        <end position="245"/>
    </location>
</feature>
<evidence type="ECO:0000256" key="1">
    <source>
        <dbReference type="SAM" id="Phobius"/>
    </source>
</evidence>
<keyword evidence="1" id="KW-1133">Transmembrane helix</keyword>
<organism evidence="2 3">
    <name type="scientific">Nocardia arthritidis</name>
    <dbReference type="NCBI Taxonomy" id="228602"/>
    <lineage>
        <taxon>Bacteria</taxon>
        <taxon>Bacillati</taxon>
        <taxon>Actinomycetota</taxon>
        <taxon>Actinomycetes</taxon>
        <taxon>Mycobacteriales</taxon>
        <taxon>Nocardiaceae</taxon>
        <taxon>Nocardia</taxon>
    </lineage>
</organism>
<gene>
    <name evidence="2" type="ORF">F5544_25865</name>
</gene>
<protein>
    <recommendedName>
        <fullName evidence="4">Chemotaxis methyl-accepting receptor HlyB-like 4HB MCP domain-containing protein</fullName>
    </recommendedName>
</protein>
<sequence>MGFRLPVAVGAGVGWLRRFAATAPGAIGGVAVLTIALCLVTGLVGANQLGDKLTQRDTLLNRTEPLADAAQRLYVALSAADATAATAFLSAGIEPADVRAHYQQSLADAAAALADATAGADDAMTRQVLARIAADLPAYTGMVEAARANNRQGYPVGSAYLHEASTLMQNSLLPNAERLTGARFAAVRDQERALTGPPLLTVALLLLTLLACLACSLILLRRTNRRVNLGVLAAACAVLLAGLWVTGAGLAASATVDTGPGGATNRFDNLSRARILAQQARSDETQELVTRGEITAIEDKYKAHSDELRALLTSSLAKDSTAWPEFNGWVESHGKQVAAYQAANYPAAVEQAIGGGRDASASRFTHLDSALQTNITQIRGDVRDDVDTGGGFFLVGPEGALVLLLVAAGAVAAGIWPRLEEYL</sequence>
<feature type="transmembrane region" description="Helical" evidence="1">
    <location>
        <begin position="30"/>
        <end position="50"/>
    </location>
</feature>
<dbReference type="EMBL" id="CP046172">
    <property type="protein sequence ID" value="QIS13027.1"/>
    <property type="molecule type" value="Genomic_DNA"/>
</dbReference>
<dbReference type="AlphaFoldDB" id="A0A6G9YIY6"/>
<name>A0A6G9YIY6_9NOCA</name>
<dbReference type="RefSeq" id="WP_238846667.1">
    <property type="nucleotide sequence ID" value="NZ_CP046172.1"/>
</dbReference>
<evidence type="ECO:0000313" key="3">
    <source>
        <dbReference type="Proteomes" id="UP000503540"/>
    </source>
</evidence>
<dbReference type="Proteomes" id="UP000503540">
    <property type="component" value="Chromosome"/>
</dbReference>
<keyword evidence="1" id="KW-0812">Transmembrane</keyword>
<dbReference type="KEGG" id="nah:F5544_25865"/>
<keyword evidence="1" id="KW-0472">Membrane</keyword>
<feature type="transmembrane region" description="Helical" evidence="1">
    <location>
        <begin position="400"/>
        <end position="419"/>
    </location>
</feature>
<evidence type="ECO:0000313" key="2">
    <source>
        <dbReference type="EMBL" id="QIS13027.1"/>
    </source>
</evidence>